<proteinExistence type="predicted"/>
<evidence type="ECO:0000313" key="2">
    <source>
        <dbReference type="Proteomes" id="UP000821845"/>
    </source>
</evidence>
<organism evidence="1 2">
    <name type="scientific">Hyalomma asiaticum</name>
    <name type="common">Tick</name>
    <dbReference type="NCBI Taxonomy" id="266040"/>
    <lineage>
        <taxon>Eukaryota</taxon>
        <taxon>Metazoa</taxon>
        <taxon>Ecdysozoa</taxon>
        <taxon>Arthropoda</taxon>
        <taxon>Chelicerata</taxon>
        <taxon>Arachnida</taxon>
        <taxon>Acari</taxon>
        <taxon>Parasitiformes</taxon>
        <taxon>Ixodida</taxon>
        <taxon>Ixodoidea</taxon>
        <taxon>Ixodidae</taxon>
        <taxon>Hyalomminae</taxon>
        <taxon>Hyalomma</taxon>
    </lineage>
</organism>
<protein>
    <submittedName>
        <fullName evidence="1">Uncharacterized protein</fullName>
    </submittedName>
</protein>
<comment type="caution">
    <text evidence="1">The sequence shown here is derived from an EMBL/GenBank/DDBJ whole genome shotgun (WGS) entry which is preliminary data.</text>
</comment>
<reference evidence="1" key="1">
    <citation type="submission" date="2020-05" db="EMBL/GenBank/DDBJ databases">
        <title>Large-scale comparative analyses of tick genomes elucidate their genetic diversity and vector capacities.</title>
        <authorList>
            <person name="Jia N."/>
            <person name="Wang J."/>
            <person name="Shi W."/>
            <person name="Du L."/>
            <person name="Sun Y."/>
            <person name="Zhan W."/>
            <person name="Jiang J."/>
            <person name="Wang Q."/>
            <person name="Zhang B."/>
            <person name="Ji P."/>
            <person name="Sakyi L.B."/>
            <person name="Cui X."/>
            <person name="Yuan T."/>
            <person name="Jiang B."/>
            <person name="Yang W."/>
            <person name="Lam T.T.-Y."/>
            <person name="Chang Q."/>
            <person name="Ding S."/>
            <person name="Wang X."/>
            <person name="Zhu J."/>
            <person name="Ruan X."/>
            <person name="Zhao L."/>
            <person name="Wei J."/>
            <person name="Que T."/>
            <person name="Du C."/>
            <person name="Cheng J."/>
            <person name="Dai P."/>
            <person name="Han X."/>
            <person name="Huang E."/>
            <person name="Gao Y."/>
            <person name="Liu J."/>
            <person name="Shao H."/>
            <person name="Ye R."/>
            <person name="Li L."/>
            <person name="Wei W."/>
            <person name="Wang X."/>
            <person name="Wang C."/>
            <person name="Yang T."/>
            <person name="Huo Q."/>
            <person name="Li W."/>
            <person name="Guo W."/>
            <person name="Chen H."/>
            <person name="Zhou L."/>
            <person name="Ni X."/>
            <person name="Tian J."/>
            <person name="Zhou Y."/>
            <person name="Sheng Y."/>
            <person name="Liu T."/>
            <person name="Pan Y."/>
            <person name="Xia L."/>
            <person name="Li J."/>
            <person name="Zhao F."/>
            <person name="Cao W."/>
        </authorList>
    </citation>
    <scope>NUCLEOTIDE SEQUENCE</scope>
    <source>
        <strain evidence="1">Hyas-2018</strain>
    </source>
</reference>
<gene>
    <name evidence="1" type="ORF">HPB50_026904</name>
</gene>
<dbReference type="Proteomes" id="UP000821845">
    <property type="component" value="Chromosome 6"/>
</dbReference>
<dbReference type="EMBL" id="CM023486">
    <property type="protein sequence ID" value="KAH6929388.1"/>
    <property type="molecule type" value="Genomic_DNA"/>
</dbReference>
<evidence type="ECO:0000313" key="1">
    <source>
        <dbReference type="EMBL" id="KAH6929388.1"/>
    </source>
</evidence>
<keyword evidence="2" id="KW-1185">Reference proteome</keyword>
<accession>A0ACB7S6T7</accession>
<name>A0ACB7S6T7_HYAAI</name>
<sequence>MRISANAIFCVLVLAPTILGSQSSSYDEQCGPVFRSYRRFGAKHLSRMPDGAKEAIMKCRNLTESSALQRDAEFEERRRLCIGLFFPTVPEEQLEEHMCRYTRMDDNADVQKLRNITACLKKGHETFGKDERQVLELRASRFECMQKYFDDSPHSVNYRKYANLVKRVRVLAGGVMDTNQQASAAPLSQAGWFLFEQNKPILDMSEM</sequence>